<reference evidence="2" key="1">
    <citation type="submission" date="2020-12" db="EMBL/GenBank/DDBJ databases">
        <title>Vagococcus allomyrinae sp. nov. and Enterococcus lavae sp. nov., isolated from the larvae of Allomyrina dichotoma.</title>
        <authorList>
            <person name="Lee S.D."/>
        </authorList>
    </citation>
    <scope>NUCLEOTIDE SEQUENCE</scope>
    <source>
        <strain evidence="2">BWB3-3</strain>
    </source>
</reference>
<evidence type="ECO:0000313" key="3">
    <source>
        <dbReference type="Proteomes" id="UP000674938"/>
    </source>
</evidence>
<accession>A0A940P7W4</accession>
<gene>
    <name evidence="2" type="ORF">I6N95_18515</name>
</gene>
<dbReference type="InterPro" id="IPR013022">
    <property type="entry name" value="Xyl_isomerase-like_TIM-brl"/>
</dbReference>
<dbReference type="InterPro" id="IPR036237">
    <property type="entry name" value="Xyl_isomerase-like_sf"/>
</dbReference>
<dbReference type="EMBL" id="JAEEGA010000013">
    <property type="protein sequence ID" value="MBP1043012.1"/>
    <property type="molecule type" value="Genomic_DNA"/>
</dbReference>
<organism evidence="2 3">
    <name type="scientific">Vagococcus allomyrinae</name>
    <dbReference type="NCBI Taxonomy" id="2794353"/>
    <lineage>
        <taxon>Bacteria</taxon>
        <taxon>Bacillati</taxon>
        <taxon>Bacillota</taxon>
        <taxon>Bacilli</taxon>
        <taxon>Lactobacillales</taxon>
        <taxon>Enterococcaceae</taxon>
        <taxon>Vagococcus</taxon>
    </lineage>
</organism>
<dbReference type="InterPro" id="IPR050312">
    <property type="entry name" value="IolE/XylAMocC-like"/>
</dbReference>
<dbReference type="PANTHER" id="PTHR12110">
    <property type="entry name" value="HYDROXYPYRUVATE ISOMERASE"/>
    <property type="match status" value="1"/>
</dbReference>
<dbReference type="SUPFAM" id="SSF51658">
    <property type="entry name" value="Xylose isomerase-like"/>
    <property type="match status" value="1"/>
</dbReference>
<feature type="domain" description="Xylose isomerase-like TIM barrel" evidence="1">
    <location>
        <begin position="20"/>
        <end position="278"/>
    </location>
</feature>
<keyword evidence="3" id="KW-1185">Reference proteome</keyword>
<sequence>MKIGINSWTLPTNLTIEETFKVAKEAGFETIELNMAEDVKHETIVSELGLEDSPHVTLKMKADELQAIKQLADQYELPISSVATALHWKYPLNSPDPTIREQGKEVARRMIDACQIFGGDTVLIVPGIVTADNDYETCYRLAQEGLRELAPYAEAKGIVIGVENVWNKFLYSPLEMRQFIDEINHPFIKIYFDAGNVLQFGFPHQWVSILGERIAKVHVKDFNTTVGNITGFTNLLAGDLDWPRLMSALKESGYDGPITAELSPYKEAPLQLAKDTMKAIDIIINLA</sequence>
<comment type="caution">
    <text evidence="2">The sequence shown here is derived from an EMBL/GenBank/DDBJ whole genome shotgun (WGS) entry which is preliminary data.</text>
</comment>
<dbReference type="RefSeq" id="WP_209530824.1">
    <property type="nucleotide sequence ID" value="NZ_JAEEGA010000013.1"/>
</dbReference>
<dbReference type="PANTHER" id="PTHR12110:SF53">
    <property type="entry name" value="BLR5974 PROTEIN"/>
    <property type="match status" value="1"/>
</dbReference>
<dbReference type="AlphaFoldDB" id="A0A940P7W4"/>
<protein>
    <submittedName>
        <fullName evidence="2">TIM barrel protein</fullName>
    </submittedName>
</protein>
<name>A0A940P7W4_9ENTE</name>
<dbReference type="Proteomes" id="UP000674938">
    <property type="component" value="Unassembled WGS sequence"/>
</dbReference>
<proteinExistence type="predicted"/>
<dbReference type="Gene3D" id="3.20.20.150">
    <property type="entry name" value="Divalent-metal-dependent TIM barrel enzymes"/>
    <property type="match status" value="1"/>
</dbReference>
<evidence type="ECO:0000259" key="1">
    <source>
        <dbReference type="Pfam" id="PF01261"/>
    </source>
</evidence>
<evidence type="ECO:0000313" key="2">
    <source>
        <dbReference type="EMBL" id="MBP1043012.1"/>
    </source>
</evidence>
<dbReference type="Pfam" id="PF01261">
    <property type="entry name" value="AP_endonuc_2"/>
    <property type="match status" value="1"/>
</dbReference>